<dbReference type="InterPro" id="IPR036236">
    <property type="entry name" value="Znf_C2H2_sf"/>
</dbReference>
<keyword evidence="12" id="KW-1185">Reference proteome</keyword>
<dbReference type="EMBL" id="JARAKH010000024">
    <property type="protein sequence ID" value="KAK8390907.1"/>
    <property type="molecule type" value="Genomic_DNA"/>
</dbReference>
<dbReference type="SMART" id="SM00355">
    <property type="entry name" value="ZnF_C2H2"/>
    <property type="match status" value="10"/>
</dbReference>
<feature type="region of interest" description="Disordered" evidence="9">
    <location>
        <begin position="294"/>
        <end position="370"/>
    </location>
</feature>
<feature type="region of interest" description="Disordered" evidence="9">
    <location>
        <begin position="424"/>
        <end position="452"/>
    </location>
</feature>
<dbReference type="GO" id="GO:0001228">
    <property type="term" value="F:DNA-binding transcription activator activity, RNA polymerase II-specific"/>
    <property type="evidence" value="ECO:0007669"/>
    <property type="project" value="TreeGrafter"/>
</dbReference>
<dbReference type="Pfam" id="PF00096">
    <property type="entry name" value="zf-C2H2"/>
    <property type="match status" value="6"/>
</dbReference>
<comment type="subcellular location">
    <subcellularLocation>
        <location evidence="1">Nucleus</location>
    </subcellularLocation>
</comment>
<dbReference type="FunFam" id="3.30.160.60:FF:000100">
    <property type="entry name" value="Zinc finger 45-like"/>
    <property type="match status" value="1"/>
</dbReference>
<evidence type="ECO:0000256" key="1">
    <source>
        <dbReference type="ARBA" id="ARBA00004123"/>
    </source>
</evidence>
<keyword evidence="2" id="KW-0479">Metal-binding</keyword>
<organism evidence="11 12">
    <name type="scientific">Scylla paramamosain</name>
    <name type="common">Mud crab</name>
    <dbReference type="NCBI Taxonomy" id="85552"/>
    <lineage>
        <taxon>Eukaryota</taxon>
        <taxon>Metazoa</taxon>
        <taxon>Ecdysozoa</taxon>
        <taxon>Arthropoda</taxon>
        <taxon>Crustacea</taxon>
        <taxon>Multicrustacea</taxon>
        <taxon>Malacostraca</taxon>
        <taxon>Eumalacostraca</taxon>
        <taxon>Eucarida</taxon>
        <taxon>Decapoda</taxon>
        <taxon>Pleocyemata</taxon>
        <taxon>Brachyura</taxon>
        <taxon>Eubrachyura</taxon>
        <taxon>Portunoidea</taxon>
        <taxon>Portunidae</taxon>
        <taxon>Portuninae</taxon>
        <taxon>Scylla</taxon>
    </lineage>
</organism>
<feature type="region of interest" description="Disordered" evidence="9">
    <location>
        <begin position="71"/>
        <end position="136"/>
    </location>
</feature>
<evidence type="ECO:0000256" key="4">
    <source>
        <dbReference type="ARBA" id="ARBA00022771"/>
    </source>
</evidence>
<feature type="compositionally biased region" description="Basic and acidic residues" evidence="9">
    <location>
        <begin position="71"/>
        <end position="81"/>
    </location>
</feature>
<evidence type="ECO:0000256" key="3">
    <source>
        <dbReference type="ARBA" id="ARBA00022737"/>
    </source>
</evidence>
<evidence type="ECO:0000256" key="9">
    <source>
        <dbReference type="SAM" id="MobiDB-lite"/>
    </source>
</evidence>
<feature type="domain" description="C2H2-type" evidence="10">
    <location>
        <begin position="264"/>
        <end position="286"/>
    </location>
</feature>
<dbReference type="Proteomes" id="UP001487740">
    <property type="component" value="Unassembled WGS sequence"/>
</dbReference>
<feature type="region of interest" description="Disordered" evidence="9">
    <location>
        <begin position="154"/>
        <end position="185"/>
    </location>
</feature>
<dbReference type="AlphaFoldDB" id="A0AAW0TWD3"/>
<dbReference type="PANTHER" id="PTHR24393">
    <property type="entry name" value="ZINC FINGER PROTEIN"/>
    <property type="match status" value="1"/>
</dbReference>
<feature type="compositionally biased region" description="Pro residues" evidence="9">
    <location>
        <begin position="83"/>
        <end position="130"/>
    </location>
</feature>
<gene>
    <name evidence="11" type="ORF">O3P69_016931</name>
</gene>
<dbReference type="GO" id="GO:0008270">
    <property type="term" value="F:zinc ion binding"/>
    <property type="evidence" value="ECO:0007669"/>
    <property type="project" value="UniProtKB-KW"/>
</dbReference>
<name>A0AAW0TWD3_SCYPA</name>
<feature type="domain" description="C2H2-type" evidence="10">
    <location>
        <begin position="515"/>
        <end position="542"/>
    </location>
</feature>
<accession>A0AAW0TWD3</accession>
<feature type="compositionally biased region" description="Basic residues" evidence="9">
    <location>
        <begin position="344"/>
        <end position="355"/>
    </location>
</feature>
<dbReference type="FunFam" id="3.30.160.60:FF:000045">
    <property type="entry name" value="ZFP69 zinc finger protein B"/>
    <property type="match status" value="1"/>
</dbReference>
<dbReference type="FunFam" id="3.30.160.60:FF:000446">
    <property type="entry name" value="Zinc finger protein"/>
    <property type="match status" value="1"/>
</dbReference>
<evidence type="ECO:0000313" key="11">
    <source>
        <dbReference type="EMBL" id="KAK8390907.1"/>
    </source>
</evidence>
<feature type="compositionally biased region" description="Polar residues" evidence="9">
    <location>
        <begin position="794"/>
        <end position="815"/>
    </location>
</feature>
<dbReference type="GO" id="GO:0005634">
    <property type="term" value="C:nucleus"/>
    <property type="evidence" value="ECO:0007669"/>
    <property type="project" value="UniProtKB-SubCell"/>
</dbReference>
<feature type="domain" description="C2H2-type" evidence="10">
    <location>
        <begin position="571"/>
        <end position="598"/>
    </location>
</feature>
<feature type="compositionally biased region" description="Basic residues" evidence="9">
    <location>
        <begin position="727"/>
        <end position="741"/>
    </location>
</feature>
<feature type="domain" description="C2H2-type" evidence="10">
    <location>
        <begin position="543"/>
        <end position="570"/>
    </location>
</feature>
<comment type="caution">
    <text evidence="11">The sequence shown here is derived from an EMBL/GenBank/DDBJ whole genome shotgun (WGS) entry which is preliminary data.</text>
</comment>
<dbReference type="InterPro" id="IPR013087">
    <property type="entry name" value="Znf_C2H2_type"/>
</dbReference>
<dbReference type="Gene3D" id="3.30.160.60">
    <property type="entry name" value="Classic Zinc Finger"/>
    <property type="match status" value="8"/>
</dbReference>
<evidence type="ECO:0000256" key="8">
    <source>
        <dbReference type="PROSITE-ProRule" id="PRU00042"/>
    </source>
</evidence>
<dbReference type="FunFam" id="3.30.160.60:FF:000072">
    <property type="entry name" value="zinc finger protein 143 isoform X1"/>
    <property type="match status" value="1"/>
</dbReference>
<evidence type="ECO:0000256" key="2">
    <source>
        <dbReference type="ARBA" id="ARBA00022723"/>
    </source>
</evidence>
<sequence>MSVFVAGVESDTAPQTRCRKKYETKYSTKYEDEYQWVGPSAKGETYALCRWCMVDICIKSVGAKGLRDHEITGRHKQKASDHTPPPQLTAPAPPPAVSSQLSPPPPPAPPPPAPPSAPPPAPQSAPPPPSSSTTPQLTNAVYPVLEVEGVVEQHNEELRGSPRPMTPQTPNTPLSPQGEEELPDPQSELLDFGAQLPTSTTHTLSAAVRSVSSQPKVGELLIIEYDNPDMCGAPVPLSSKTTSGSGAIVKRESEEKYTVSTDDLTCNVCGQEYAQWTQLKKHLLDHILIAQNSSDGKAKTSGRGRGRSVSSRISARPSRNIQQTTLDHQKQEIITNKSSTFTKPPRRRGRPRGSKTRNYVPAGGVAGLRTTPLSHKRSVGQRIEPHVSALQEVSVDEPVATEEEACEEPGLSSDVIAKEFQEEIDESATSSDENNSEAGDLEGRAEEAGKRKPGPLQCRVCRVVFYNRGELREHQRSEHNNGRPYQCDHCQKFFTTKNHMEVHIRHKHSYGPNPCQCAMCGKVLSSRTNLRIHMRIHKGERPFECPICKKAFSRKANMEMHLVYHTGERRFTCEVCGQSFFAINALKRHTKLHTGERDYACEICGATYVTGTDLRRHRLKHNEVKPYPCHLCEKQFTRSHDLKVHLRYHNKELRYTCDVCNKQFVESGNYKRHMRRHTGERPYTCVICLLTFSQVHHMKTHMRTSHHEESAGGEEGPQGTSNGRGKLPPHRNPRILIRRTPKPTQIHQAPVAPSHSHSHPHPHLASQPHGVGNSNSGVAVHSSQSVSPPMAHSGTLSGTVAPHTTQISSSSGAHHSTAVSGFLHGYNSHIYNHGVMPHYPALFDMCQPQNGVNHLPMH</sequence>
<feature type="compositionally biased region" description="Polar residues" evidence="9">
    <location>
        <begin position="427"/>
        <end position="437"/>
    </location>
</feature>
<protein>
    <recommendedName>
        <fullName evidence="10">C2H2-type domain-containing protein</fullName>
    </recommendedName>
</protein>
<evidence type="ECO:0000256" key="7">
    <source>
        <dbReference type="ARBA" id="ARBA00023242"/>
    </source>
</evidence>
<keyword evidence="3" id="KW-0677">Repeat</keyword>
<proteinExistence type="predicted"/>
<dbReference type="Pfam" id="PF13912">
    <property type="entry name" value="zf-C2H2_6"/>
    <property type="match status" value="1"/>
</dbReference>
<feature type="domain" description="C2H2-type" evidence="10">
    <location>
        <begin position="683"/>
        <end position="711"/>
    </location>
</feature>
<feature type="compositionally biased region" description="Polar residues" evidence="9">
    <location>
        <begin position="317"/>
        <end position="342"/>
    </location>
</feature>
<dbReference type="PROSITE" id="PS50157">
    <property type="entry name" value="ZINC_FINGER_C2H2_2"/>
    <property type="match status" value="10"/>
</dbReference>
<feature type="domain" description="C2H2-type" evidence="10">
    <location>
        <begin position="456"/>
        <end position="484"/>
    </location>
</feature>
<dbReference type="GO" id="GO:0000978">
    <property type="term" value="F:RNA polymerase II cis-regulatory region sequence-specific DNA binding"/>
    <property type="evidence" value="ECO:0007669"/>
    <property type="project" value="TreeGrafter"/>
</dbReference>
<dbReference type="GO" id="GO:0048598">
    <property type="term" value="P:embryonic morphogenesis"/>
    <property type="evidence" value="ECO:0007669"/>
    <property type="project" value="UniProtKB-ARBA"/>
</dbReference>
<dbReference type="Pfam" id="PF12874">
    <property type="entry name" value="zf-met"/>
    <property type="match status" value="1"/>
</dbReference>
<feature type="compositionally biased region" description="Polar residues" evidence="9">
    <location>
        <begin position="772"/>
        <end position="787"/>
    </location>
</feature>
<feature type="domain" description="C2H2-type" evidence="10">
    <location>
        <begin position="599"/>
        <end position="626"/>
    </location>
</feature>
<reference evidence="11 12" key="1">
    <citation type="submission" date="2023-03" db="EMBL/GenBank/DDBJ databases">
        <title>High-quality genome of Scylla paramamosain provides insights in environmental adaptation.</title>
        <authorList>
            <person name="Zhang L."/>
        </authorList>
    </citation>
    <scope>NUCLEOTIDE SEQUENCE [LARGE SCALE GENOMIC DNA]</scope>
    <source>
        <strain evidence="11">LZ_2023a</strain>
        <tissue evidence="11">Muscle</tissue>
    </source>
</reference>
<dbReference type="PROSITE" id="PS00028">
    <property type="entry name" value="ZINC_FINGER_C2H2_1"/>
    <property type="match status" value="10"/>
</dbReference>
<dbReference type="FunFam" id="3.30.160.60:FF:000624">
    <property type="entry name" value="zinc finger protein 697"/>
    <property type="match status" value="1"/>
</dbReference>
<evidence type="ECO:0000256" key="5">
    <source>
        <dbReference type="ARBA" id="ARBA00022833"/>
    </source>
</evidence>
<dbReference type="PANTHER" id="PTHR24393:SF34">
    <property type="entry name" value="PR_SET DOMAIN 13"/>
    <property type="match status" value="1"/>
</dbReference>
<feature type="compositionally biased region" description="Low complexity" evidence="9">
    <location>
        <begin position="307"/>
        <end position="316"/>
    </location>
</feature>
<keyword evidence="5" id="KW-0862">Zinc</keyword>
<evidence type="ECO:0000313" key="12">
    <source>
        <dbReference type="Proteomes" id="UP001487740"/>
    </source>
</evidence>
<evidence type="ECO:0000256" key="6">
    <source>
        <dbReference type="ARBA" id="ARBA00023125"/>
    </source>
</evidence>
<feature type="domain" description="C2H2-type" evidence="10">
    <location>
        <begin position="627"/>
        <end position="654"/>
    </location>
</feature>
<feature type="region of interest" description="Disordered" evidence="9">
    <location>
        <begin position="699"/>
        <end position="815"/>
    </location>
</feature>
<keyword evidence="6" id="KW-0238">DNA-binding</keyword>
<evidence type="ECO:0000259" key="10">
    <source>
        <dbReference type="PROSITE" id="PS50157"/>
    </source>
</evidence>
<keyword evidence="4 8" id="KW-0863">Zinc-finger</keyword>
<feature type="region of interest" description="Disordered" evidence="9">
    <location>
        <begin position="236"/>
        <end position="255"/>
    </location>
</feature>
<feature type="compositionally biased region" description="Basic and acidic residues" evidence="9">
    <location>
        <begin position="441"/>
        <end position="450"/>
    </location>
</feature>
<feature type="domain" description="C2H2-type" evidence="10">
    <location>
        <begin position="655"/>
        <end position="682"/>
    </location>
</feature>
<keyword evidence="7" id="KW-0539">Nucleus</keyword>
<feature type="compositionally biased region" description="Polar residues" evidence="9">
    <location>
        <begin position="166"/>
        <end position="175"/>
    </location>
</feature>
<dbReference type="SUPFAM" id="SSF57667">
    <property type="entry name" value="beta-beta-alpha zinc fingers"/>
    <property type="match status" value="5"/>
</dbReference>
<feature type="domain" description="C2H2-type" evidence="10">
    <location>
        <begin position="485"/>
        <end position="509"/>
    </location>
</feature>